<evidence type="ECO:0000256" key="7">
    <source>
        <dbReference type="SAM" id="Phobius"/>
    </source>
</evidence>
<feature type="transmembrane region" description="Helical" evidence="7">
    <location>
        <begin position="195"/>
        <end position="212"/>
    </location>
</feature>
<dbReference type="PROSITE" id="PS50005">
    <property type="entry name" value="TPR"/>
    <property type="match status" value="2"/>
</dbReference>
<evidence type="ECO:0000313" key="9">
    <source>
        <dbReference type="EMBL" id="RMB62721.1"/>
    </source>
</evidence>
<dbReference type="Proteomes" id="UP000281985">
    <property type="component" value="Unassembled WGS sequence"/>
</dbReference>
<feature type="transmembrane region" description="Helical" evidence="7">
    <location>
        <begin position="432"/>
        <end position="452"/>
    </location>
</feature>
<feature type="repeat" description="TPR" evidence="5">
    <location>
        <begin position="721"/>
        <end position="754"/>
    </location>
</feature>
<dbReference type="Pfam" id="PF04932">
    <property type="entry name" value="Wzy_C"/>
    <property type="match status" value="1"/>
</dbReference>
<feature type="transmembrane region" description="Helical" evidence="7">
    <location>
        <begin position="168"/>
        <end position="188"/>
    </location>
</feature>
<evidence type="ECO:0000259" key="8">
    <source>
        <dbReference type="Pfam" id="PF04932"/>
    </source>
</evidence>
<accession>A0A3M0GC84</accession>
<comment type="caution">
    <text evidence="9">The sequence shown here is derived from an EMBL/GenBank/DDBJ whole genome shotgun (WGS) entry which is preliminary data.</text>
</comment>
<feature type="repeat" description="TPR" evidence="5">
    <location>
        <begin position="687"/>
        <end position="720"/>
    </location>
</feature>
<feature type="transmembrane region" description="Helical" evidence="7">
    <location>
        <begin position="38"/>
        <end position="56"/>
    </location>
</feature>
<dbReference type="InterPro" id="IPR011990">
    <property type="entry name" value="TPR-like_helical_dom_sf"/>
</dbReference>
<evidence type="ECO:0000256" key="3">
    <source>
        <dbReference type="ARBA" id="ARBA00022989"/>
    </source>
</evidence>
<protein>
    <recommendedName>
        <fullName evidence="8">O-antigen ligase-related domain-containing protein</fullName>
    </recommendedName>
</protein>
<proteinExistence type="predicted"/>
<evidence type="ECO:0000256" key="2">
    <source>
        <dbReference type="ARBA" id="ARBA00022692"/>
    </source>
</evidence>
<sequence length="799" mass="90606">MKNTDTTINLLGFKVLVALYCVICFIPRFESVDPIGSQWFYFGLVNLLGLVLIFSNRKLLTVQNFSRVAFWFFGAYALFFIVALASIFNTINFSEGVKDIARVGITLIGVFNLYLTFQLAPQRLFQFLVKVVHVVVFLIGIQIVYHFIDNWDVQRTVPLLKETEMLFGNRNVTAAFLAITLPFIIWGVLKHTERWRYMSIATLFVGFTALFYVGARSAMLSTTITFSLLILYLFIDGIRTGTLSRKLKYPLLPIMGILIAGFLLVTNTNRLDKTQANSYKNILTTASGDENGVAIIREPAQSSTGGVDSGRFTYFEMAINDFKANPVMGVGLGNWKLTSKDLYFGRSDVDRFLYPLRVHSDFLQVLAETGILGFLPYLLMFVILAGSILLLFFKHQDSENRWMYLVLIFALMAYGLDATINFPMERTPIQGLFAIIAAVIVAFKGAADAVGVDKEERAQRSLPLVPVVLGLGIVGALAAVISFAKYQSYVHQNYVLADTMGKNLMTADYTYTYDQAKNRLDGFFEIAGVGRPNEHVVAMYAMSEGNDKLALNHLDKSIKLAPHHYESKMLKAIIYGQREKDLDSAIYYSKQGFEKYPAIKNNYVILLNAYREKGDTVNYFKTYDARLERFPNDVRQWKAKATRIFEFYKDPDRATAVVDEAIKANPNDSSLITFREKFTSRKNEGDIRAWYKNGFAFIKEKDYAAAKEEFLKILAVTPSNNPTLLNLGIIEIKMNQYEEAVQHLTKVIDANAWDDGRPEYNRGQAYERLGETEKSKRDYRVSKKKGYGLAQKLPKSKLE</sequence>
<dbReference type="InterPro" id="IPR019734">
    <property type="entry name" value="TPR_rpt"/>
</dbReference>
<dbReference type="PANTHER" id="PTHR37422">
    <property type="entry name" value="TEICHURONIC ACID BIOSYNTHESIS PROTEIN TUAE"/>
    <property type="match status" value="1"/>
</dbReference>
<feature type="transmembrane region" description="Helical" evidence="7">
    <location>
        <begin position="127"/>
        <end position="148"/>
    </location>
</feature>
<evidence type="ECO:0000256" key="4">
    <source>
        <dbReference type="ARBA" id="ARBA00023136"/>
    </source>
</evidence>
<feature type="transmembrane region" description="Helical" evidence="7">
    <location>
        <begin position="247"/>
        <end position="265"/>
    </location>
</feature>
<feature type="transmembrane region" description="Helical" evidence="7">
    <location>
        <begin position="402"/>
        <end position="420"/>
    </location>
</feature>
<organism evidence="9 10">
    <name type="scientific">Dokdonia sinensis</name>
    <dbReference type="NCBI Taxonomy" id="2479847"/>
    <lineage>
        <taxon>Bacteria</taxon>
        <taxon>Pseudomonadati</taxon>
        <taxon>Bacteroidota</taxon>
        <taxon>Flavobacteriia</taxon>
        <taxon>Flavobacteriales</taxon>
        <taxon>Flavobacteriaceae</taxon>
        <taxon>Dokdonia</taxon>
    </lineage>
</organism>
<dbReference type="Pfam" id="PF13181">
    <property type="entry name" value="TPR_8"/>
    <property type="match status" value="2"/>
</dbReference>
<feature type="transmembrane region" description="Helical" evidence="7">
    <location>
        <begin position="218"/>
        <end position="235"/>
    </location>
</feature>
<keyword evidence="2 7" id="KW-0812">Transmembrane</keyword>
<dbReference type="SMART" id="SM00028">
    <property type="entry name" value="TPR"/>
    <property type="match status" value="3"/>
</dbReference>
<dbReference type="InterPro" id="IPR007016">
    <property type="entry name" value="O-antigen_ligase-rel_domated"/>
</dbReference>
<dbReference type="AlphaFoldDB" id="A0A3M0GC84"/>
<gene>
    <name evidence="9" type="ORF">EAX61_03855</name>
</gene>
<dbReference type="GO" id="GO:0016020">
    <property type="term" value="C:membrane"/>
    <property type="evidence" value="ECO:0007669"/>
    <property type="project" value="UniProtKB-SubCell"/>
</dbReference>
<feature type="domain" description="O-antigen ligase-related" evidence="8">
    <location>
        <begin position="202"/>
        <end position="377"/>
    </location>
</feature>
<evidence type="ECO:0000256" key="6">
    <source>
        <dbReference type="SAM" id="MobiDB-lite"/>
    </source>
</evidence>
<feature type="transmembrane region" description="Helical" evidence="7">
    <location>
        <begin position="100"/>
        <end position="120"/>
    </location>
</feature>
<keyword evidence="5" id="KW-0802">TPR repeat</keyword>
<evidence type="ECO:0000256" key="5">
    <source>
        <dbReference type="PROSITE-ProRule" id="PRU00339"/>
    </source>
</evidence>
<evidence type="ECO:0000313" key="10">
    <source>
        <dbReference type="Proteomes" id="UP000281985"/>
    </source>
</evidence>
<evidence type="ECO:0000256" key="1">
    <source>
        <dbReference type="ARBA" id="ARBA00004141"/>
    </source>
</evidence>
<feature type="region of interest" description="Disordered" evidence="6">
    <location>
        <begin position="777"/>
        <end position="799"/>
    </location>
</feature>
<keyword evidence="4 7" id="KW-0472">Membrane</keyword>
<name>A0A3M0GC84_9FLAO</name>
<dbReference type="RefSeq" id="WP_121916358.1">
    <property type="nucleotide sequence ID" value="NZ_REFV01000003.1"/>
</dbReference>
<dbReference type="SUPFAM" id="SSF48452">
    <property type="entry name" value="TPR-like"/>
    <property type="match status" value="1"/>
</dbReference>
<comment type="subcellular location">
    <subcellularLocation>
        <location evidence="1">Membrane</location>
        <topology evidence="1">Multi-pass membrane protein</topology>
    </subcellularLocation>
</comment>
<feature type="transmembrane region" description="Helical" evidence="7">
    <location>
        <begin position="68"/>
        <end position="88"/>
    </location>
</feature>
<feature type="transmembrane region" description="Helical" evidence="7">
    <location>
        <begin position="7"/>
        <end position="26"/>
    </location>
</feature>
<dbReference type="PANTHER" id="PTHR37422:SF13">
    <property type="entry name" value="LIPOPOLYSACCHARIDE BIOSYNTHESIS PROTEIN PA4999-RELATED"/>
    <property type="match status" value="1"/>
</dbReference>
<keyword evidence="10" id="KW-1185">Reference proteome</keyword>
<keyword evidence="3 7" id="KW-1133">Transmembrane helix</keyword>
<reference evidence="9 10" key="1">
    <citation type="submission" date="2018-10" db="EMBL/GenBank/DDBJ databases">
        <title>Dokdonia luteus sp. nov., isolated from sea water.</title>
        <authorList>
            <person name="Zhou L.Y."/>
            <person name="Du Z.J."/>
        </authorList>
    </citation>
    <scope>NUCLEOTIDE SEQUENCE [LARGE SCALE GENOMIC DNA]</scope>
    <source>
        <strain evidence="9 10">SH27</strain>
    </source>
</reference>
<dbReference type="OrthoDB" id="665122at2"/>
<dbReference type="EMBL" id="REFV01000003">
    <property type="protein sequence ID" value="RMB62721.1"/>
    <property type="molecule type" value="Genomic_DNA"/>
</dbReference>
<dbReference type="InterPro" id="IPR051533">
    <property type="entry name" value="WaaL-like"/>
</dbReference>
<dbReference type="Gene3D" id="1.25.40.10">
    <property type="entry name" value="Tetratricopeptide repeat domain"/>
    <property type="match status" value="2"/>
</dbReference>
<feature type="transmembrane region" description="Helical" evidence="7">
    <location>
        <begin position="464"/>
        <end position="484"/>
    </location>
</feature>
<feature type="transmembrane region" description="Helical" evidence="7">
    <location>
        <begin position="371"/>
        <end position="393"/>
    </location>
</feature>